<dbReference type="PANTHER" id="PTHR30157">
    <property type="entry name" value="FERRIC REDUCTASE, NADPH-DEPENDENT"/>
    <property type="match status" value="1"/>
</dbReference>
<dbReference type="CDD" id="cd06193">
    <property type="entry name" value="siderophore_interacting"/>
    <property type="match status" value="1"/>
</dbReference>
<dbReference type="Pfam" id="PF08021">
    <property type="entry name" value="FAD_binding_9"/>
    <property type="match status" value="1"/>
</dbReference>
<dbReference type="GO" id="GO:0016491">
    <property type="term" value="F:oxidoreductase activity"/>
    <property type="evidence" value="ECO:0007669"/>
    <property type="project" value="InterPro"/>
</dbReference>
<dbReference type="InterPro" id="IPR039261">
    <property type="entry name" value="FNR_nucleotide-bd"/>
</dbReference>
<dbReference type="Gene3D" id="3.40.50.80">
    <property type="entry name" value="Nucleotide-binding domain of ferredoxin-NADP reductase (FNR) module"/>
    <property type="match status" value="1"/>
</dbReference>
<evidence type="ECO:0000259" key="1">
    <source>
        <dbReference type="PROSITE" id="PS51384"/>
    </source>
</evidence>
<sequence length="326" mass="36054">MDAGERQGYPNYVSISEDVRTRPAYRPYAATVADVQRLSPHFTRVVFAGEDFDVFGTAGLDQRIKLILPLPDGTLSDIGQHDSDVIDAGEWYSRWRALPPATRSPLRTYTVRRIDPVARRLTVDFVVHHDAGPAGSWAEKAVTGQEIVIIGPDQRSDAYRQGLDWHPGTARRVVLAGDETATPAICAILETLDASYDVDAFIEVPSGADRIALDVPDSFRVSWLPREDRPHGEALTEALTAWSAVSGDVLAHAAAPRRQVLADIDVDHDLLWDSPDDSEGEFYAWIAGEAATVKGLRRHLVQGCGVDRKRVAFMGYWRLGQSERQE</sequence>
<gene>
    <name evidence="2" type="ORF">MIPYR_50073</name>
</gene>
<dbReference type="EMBL" id="FLQR01000009">
    <property type="protein sequence ID" value="SBS73908.1"/>
    <property type="molecule type" value="Genomic_DNA"/>
</dbReference>
<reference evidence="2" key="1">
    <citation type="submission" date="2016-03" db="EMBL/GenBank/DDBJ databases">
        <authorList>
            <person name="Ploux O."/>
        </authorList>
    </citation>
    <scope>NUCLEOTIDE SEQUENCE</scope>
    <source>
        <strain evidence="2">UC1</strain>
    </source>
</reference>
<dbReference type="InterPro" id="IPR017938">
    <property type="entry name" value="Riboflavin_synthase-like_b-brl"/>
</dbReference>
<dbReference type="AlphaFoldDB" id="A0A1Y5PDB5"/>
<dbReference type="InterPro" id="IPR039374">
    <property type="entry name" value="SIP_fam"/>
</dbReference>
<dbReference type="Pfam" id="PF04954">
    <property type="entry name" value="SIP"/>
    <property type="match status" value="1"/>
</dbReference>
<organism evidence="2">
    <name type="scientific">uncultured Microbacterium sp</name>
    <dbReference type="NCBI Taxonomy" id="191216"/>
    <lineage>
        <taxon>Bacteria</taxon>
        <taxon>Bacillati</taxon>
        <taxon>Actinomycetota</taxon>
        <taxon>Actinomycetes</taxon>
        <taxon>Micrococcales</taxon>
        <taxon>Microbacteriaceae</taxon>
        <taxon>Microbacterium</taxon>
        <taxon>environmental samples</taxon>
    </lineage>
</organism>
<feature type="domain" description="FAD-binding FR-type" evidence="1">
    <location>
        <begin position="25"/>
        <end position="159"/>
    </location>
</feature>
<protein>
    <submittedName>
        <fullName evidence="2">Siderophore-interacting protein</fullName>
    </submittedName>
</protein>
<dbReference type="PROSITE" id="PS51384">
    <property type="entry name" value="FAD_FR"/>
    <property type="match status" value="1"/>
</dbReference>
<proteinExistence type="predicted"/>
<name>A0A1Y5PDB5_9MICO</name>
<accession>A0A1Y5PDB5</accession>
<dbReference type="PANTHER" id="PTHR30157:SF0">
    <property type="entry name" value="NADPH-DEPENDENT FERRIC-CHELATE REDUCTASE"/>
    <property type="match status" value="1"/>
</dbReference>
<dbReference type="InterPro" id="IPR007037">
    <property type="entry name" value="SIP_rossman_dom"/>
</dbReference>
<dbReference type="SUPFAM" id="SSF63380">
    <property type="entry name" value="Riboflavin synthase domain-like"/>
    <property type="match status" value="1"/>
</dbReference>
<dbReference type="InterPro" id="IPR013113">
    <property type="entry name" value="SIP_FAD-bd"/>
</dbReference>
<dbReference type="Gene3D" id="2.40.30.10">
    <property type="entry name" value="Translation factors"/>
    <property type="match status" value="1"/>
</dbReference>
<evidence type="ECO:0000313" key="2">
    <source>
        <dbReference type="EMBL" id="SBS73908.1"/>
    </source>
</evidence>
<dbReference type="InterPro" id="IPR017927">
    <property type="entry name" value="FAD-bd_FR_type"/>
</dbReference>